<comment type="caution">
    <text evidence="2">The sequence shown here is derived from an EMBL/GenBank/DDBJ whole genome shotgun (WGS) entry which is preliminary data.</text>
</comment>
<dbReference type="Gene3D" id="3.90.420.10">
    <property type="entry name" value="Oxidoreductase, molybdopterin-binding domain"/>
    <property type="match status" value="1"/>
</dbReference>
<dbReference type="SUPFAM" id="SSF56524">
    <property type="entry name" value="Oxidoreductase molybdopterin-binding domain"/>
    <property type="match status" value="1"/>
</dbReference>
<evidence type="ECO:0000313" key="3">
    <source>
        <dbReference type="Proteomes" id="UP000474957"/>
    </source>
</evidence>
<evidence type="ECO:0000256" key="1">
    <source>
        <dbReference type="SAM" id="SignalP"/>
    </source>
</evidence>
<protein>
    <submittedName>
        <fullName evidence="2">Oxidoreductase</fullName>
    </submittedName>
</protein>
<dbReference type="Proteomes" id="UP000474957">
    <property type="component" value="Unassembled WGS sequence"/>
</dbReference>
<gene>
    <name evidence="2" type="ORF">GE300_13345</name>
</gene>
<proteinExistence type="predicted"/>
<feature type="signal peptide" evidence="1">
    <location>
        <begin position="1"/>
        <end position="21"/>
    </location>
</feature>
<reference evidence="2 3" key="1">
    <citation type="submission" date="2019-10" db="EMBL/GenBank/DDBJ databases">
        <title>Cognatihalovulum marinum gen. nov. sp. nov., a new member of the family Rhodobacteraceae isolated from deep seawater of the Northwest Indian Ocean.</title>
        <authorList>
            <person name="Ruan C."/>
            <person name="Wang J."/>
            <person name="Zheng X."/>
            <person name="Song L."/>
            <person name="Zhu Y."/>
            <person name="Huang Y."/>
            <person name="Lu Z."/>
            <person name="Du W."/>
            <person name="Huang L."/>
            <person name="Dai X."/>
        </authorList>
    </citation>
    <scope>NUCLEOTIDE SEQUENCE [LARGE SCALE GENOMIC DNA]</scope>
    <source>
        <strain evidence="2 3">2CG4</strain>
    </source>
</reference>
<dbReference type="EMBL" id="WIND01000010">
    <property type="protein sequence ID" value="MSU90591.1"/>
    <property type="molecule type" value="Genomic_DNA"/>
</dbReference>
<name>A0A6L5Z1Z1_9RHOB</name>
<sequence>MRHIARLAGAATFAAVLPAHASPADGLPDPSGEIVLTVTGDLAATNGDDVAQFDLEMLRSMDSRSFVTETIWTDGAQTFEGVGLDTLLETLGVEEGTLTATAINDYAVVIPIGDAVADGPIIAYSRNGDLMSVRDKGPLWIVYPYDANPEYRSERVYARSIWQLDRITVTD</sequence>
<organism evidence="2 3">
    <name type="scientific">Halovulum marinum</name>
    <dbReference type="NCBI Taxonomy" id="2662447"/>
    <lineage>
        <taxon>Bacteria</taxon>
        <taxon>Pseudomonadati</taxon>
        <taxon>Pseudomonadota</taxon>
        <taxon>Alphaproteobacteria</taxon>
        <taxon>Rhodobacterales</taxon>
        <taxon>Paracoccaceae</taxon>
        <taxon>Halovulum</taxon>
    </lineage>
</organism>
<evidence type="ECO:0000313" key="2">
    <source>
        <dbReference type="EMBL" id="MSU90591.1"/>
    </source>
</evidence>
<dbReference type="InterPro" id="IPR036374">
    <property type="entry name" value="OxRdtase_Mopterin-bd_sf"/>
</dbReference>
<feature type="chain" id="PRO_5026767720" evidence="1">
    <location>
        <begin position="22"/>
        <end position="171"/>
    </location>
</feature>
<keyword evidence="3" id="KW-1185">Reference proteome</keyword>
<dbReference type="AlphaFoldDB" id="A0A6L5Z1Z1"/>
<accession>A0A6L5Z1Z1</accession>
<keyword evidence="1" id="KW-0732">Signal</keyword>